<dbReference type="Proteomes" id="UP000183287">
    <property type="component" value="Unassembled WGS sequence"/>
</dbReference>
<accession>A0A1I4VPX3</accession>
<sequence length="75" mass="8978">MLKKKWLEDIYNFKEAKDMDDFHSYLRSKRCFYIKAGINVSINKFPDQFDNTVGFVYDNTQMWSVVNALDYGVQH</sequence>
<keyword evidence="2" id="KW-1185">Reference proteome</keyword>
<organism evidence="1 2">
    <name type="scientific">Nitrosomonas communis</name>
    <dbReference type="NCBI Taxonomy" id="44574"/>
    <lineage>
        <taxon>Bacteria</taxon>
        <taxon>Pseudomonadati</taxon>
        <taxon>Pseudomonadota</taxon>
        <taxon>Betaproteobacteria</taxon>
        <taxon>Nitrosomonadales</taxon>
        <taxon>Nitrosomonadaceae</taxon>
        <taxon>Nitrosomonas</taxon>
    </lineage>
</organism>
<proteinExistence type="predicted"/>
<evidence type="ECO:0000313" key="2">
    <source>
        <dbReference type="Proteomes" id="UP000183287"/>
    </source>
</evidence>
<dbReference type="AlphaFoldDB" id="A0A1I4VPX3"/>
<protein>
    <submittedName>
        <fullName evidence="1">Uncharacterized protein</fullName>
    </submittedName>
</protein>
<reference evidence="2" key="1">
    <citation type="submission" date="2016-10" db="EMBL/GenBank/DDBJ databases">
        <authorList>
            <person name="Varghese N."/>
            <person name="Submissions S."/>
        </authorList>
    </citation>
    <scope>NUCLEOTIDE SEQUENCE [LARGE SCALE GENOMIC DNA]</scope>
    <source>
        <strain evidence="2">Nm44</strain>
    </source>
</reference>
<evidence type="ECO:0000313" key="1">
    <source>
        <dbReference type="EMBL" id="SFN03371.1"/>
    </source>
</evidence>
<dbReference type="EMBL" id="FOUB01000088">
    <property type="protein sequence ID" value="SFN03371.1"/>
    <property type="molecule type" value="Genomic_DNA"/>
</dbReference>
<gene>
    <name evidence="1" type="ORF">SAMN05421863_108810</name>
</gene>
<name>A0A1I4VPX3_9PROT</name>